<dbReference type="GO" id="GO:0030170">
    <property type="term" value="F:pyridoxal phosphate binding"/>
    <property type="evidence" value="ECO:0007669"/>
    <property type="project" value="TreeGrafter"/>
</dbReference>
<dbReference type="NCBIfam" id="NF040742">
    <property type="entry name" value="racem_Orr"/>
    <property type="match status" value="1"/>
</dbReference>
<name>A0A833HML8_9FIRM</name>
<protein>
    <submittedName>
        <fullName evidence="5">Alanine/ornithine racemase family PLP-dependent enzyme</fullName>
    </submittedName>
</protein>
<evidence type="ECO:0000259" key="4">
    <source>
        <dbReference type="Pfam" id="PF01168"/>
    </source>
</evidence>
<feature type="domain" description="Alanine racemase N-terminal" evidence="4">
    <location>
        <begin position="7"/>
        <end position="220"/>
    </location>
</feature>
<dbReference type="OrthoDB" id="504078at2"/>
<evidence type="ECO:0000256" key="1">
    <source>
        <dbReference type="ARBA" id="ARBA00001933"/>
    </source>
</evidence>
<dbReference type="Gene3D" id="3.20.20.10">
    <property type="entry name" value="Alanine racemase"/>
    <property type="match status" value="1"/>
</dbReference>
<organism evidence="5 6">
    <name type="scientific">Alkaliphilus serpentinus</name>
    <dbReference type="NCBI Taxonomy" id="1482731"/>
    <lineage>
        <taxon>Bacteria</taxon>
        <taxon>Bacillati</taxon>
        <taxon>Bacillota</taxon>
        <taxon>Clostridia</taxon>
        <taxon>Peptostreptococcales</taxon>
        <taxon>Natronincolaceae</taxon>
        <taxon>Alkaliphilus</taxon>
    </lineage>
</organism>
<dbReference type="PANTHER" id="PTHR30511:SF3">
    <property type="entry name" value="LYSINE RACEMASE"/>
    <property type="match status" value="1"/>
</dbReference>
<evidence type="ECO:0000256" key="3">
    <source>
        <dbReference type="ARBA" id="ARBA00023235"/>
    </source>
</evidence>
<comment type="caution">
    <text evidence="5">The sequence shown here is derived from an EMBL/GenBank/DDBJ whole genome shotgun (WGS) entry which is preliminary data.</text>
</comment>
<dbReference type="InterPro" id="IPR001608">
    <property type="entry name" value="Ala_racemase_N"/>
</dbReference>
<dbReference type="PANTHER" id="PTHR30511">
    <property type="entry name" value="ALANINE RACEMASE"/>
    <property type="match status" value="1"/>
</dbReference>
<dbReference type="InterPro" id="IPR000821">
    <property type="entry name" value="Ala_racemase"/>
</dbReference>
<evidence type="ECO:0000313" key="6">
    <source>
        <dbReference type="Proteomes" id="UP000465601"/>
    </source>
</evidence>
<evidence type="ECO:0000256" key="2">
    <source>
        <dbReference type="ARBA" id="ARBA00022898"/>
    </source>
</evidence>
<dbReference type="SUPFAM" id="SSF51419">
    <property type="entry name" value="PLP-binding barrel"/>
    <property type="match status" value="1"/>
</dbReference>
<evidence type="ECO:0000313" key="5">
    <source>
        <dbReference type="EMBL" id="KAB3527648.1"/>
    </source>
</evidence>
<proteinExistence type="predicted"/>
<accession>A0A833HML8</accession>
<reference evidence="5 6" key="1">
    <citation type="submission" date="2019-10" db="EMBL/GenBank/DDBJ databases">
        <title>Alkaliphilus serpentinus sp. nov. and Alkaliphilus pronyensis sp. nov., two novel anaerobic alkaliphilic species isolated from the serpentinized-hosted hydrothermal field of the Prony Bay (New Caledonia).</title>
        <authorList>
            <person name="Postec A."/>
        </authorList>
    </citation>
    <scope>NUCLEOTIDE SEQUENCE [LARGE SCALE GENOMIC DNA]</scope>
    <source>
        <strain evidence="5 6">LacT</strain>
    </source>
</reference>
<dbReference type="GO" id="GO:0005829">
    <property type="term" value="C:cytosol"/>
    <property type="evidence" value="ECO:0007669"/>
    <property type="project" value="TreeGrafter"/>
</dbReference>
<gene>
    <name evidence="5" type="ORF">F8153_11745</name>
</gene>
<keyword evidence="6" id="KW-1185">Reference proteome</keyword>
<dbReference type="GO" id="GO:0008784">
    <property type="term" value="F:alanine racemase activity"/>
    <property type="evidence" value="ECO:0007669"/>
    <property type="project" value="TreeGrafter"/>
</dbReference>
<sequence length="356" mass="39265">MNPRIDIYLDKLRSNTKVLVEKCNKYDISVTAVTKGFCGYPEIAHELVEAGVKYLADSRIENLEKLQHFPVEKILLRLPMISMAKEVIKYADISLNSEIATLRALDSAAAEANKLHKVILMRDLGDLREGFFDEKDLIETVKEVINLRNIEIVGIGTNLTCYGGVIPTEKNLQILLDTAKMVEKLTGKPIEIISGGNSSSIYLIEEGRIPPGINNLRLGESILLGGETTYGGKIKDCFIDTFQLVAEIIEIKEKPSIPIGEIGLDAFGNVPSFEDKGMMKRAILAVGKQDLATHPITPTDDKVEILGGSSDHLIMDITHSDVDYKVGDEMKFLLGYGSMLALMTSSYVTKNFIKGN</sequence>
<comment type="cofactor">
    <cofactor evidence="1">
        <name>pyridoxal 5'-phosphate</name>
        <dbReference type="ChEBI" id="CHEBI:597326"/>
    </cofactor>
</comment>
<dbReference type="AlphaFoldDB" id="A0A833HML8"/>
<dbReference type="RefSeq" id="WP_151866543.1">
    <property type="nucleotide sequence ID" value="NZ_WBZB01000040.1"/>
</dbReference>
<dbReference type="CDD" id="cd06815">
    <property type="entry name" value="PLPDE_III_AR_like_1"/>
    <property type="match status" value="1"/>
</dbReference>
<keyword evidence="2" id="KW-0663">Pyridoxal phosphate</keyword>
<dbReference type="EMBL" id="WBZB01000040">
    <property type="protein sequence ID" value="KAB3527648.1"/>
    <property type="molecule type" value="Genomic_DNA"/>
</dbReference>
<dbReference type="Proteomes" id="UP000465601">
    <property type="component" value="Unassembled WGS sequence"/>
</dbReference>
<dbReference type="Pfam" id="PF01168">
    <property type="entry name" value="Ala_racemase_N"/>
    <property type="match status" value="1"/>
</dbReference>
<keyword evidence="3" id="KW-0413">Isomerase</keyword>
<dbReference type="InterPro" id="IPR029066">
    <property type="entry name" value="PLP-binding_barrel"/>
</dbReference>